<reference evidence="3" key="1">
    <citation type="submission" date="2018-09" db="EMBL/GenBank/DDBJ databases">
        <authorList>
            <person name="Zhu H."/>
        </authorList>
    </citation>
    <scope>NUCLEOTIDE SEQUENCE [LARGE SCALE GENOMIC DNA]</scope>
    <source>
        <strain evidence="3">K1R23-30</strain>
    </source>
</reference>
<dbReference type="InterPro" id="IPR036397">
    <property type="entry name" value="RNaseH_sf"/>
</dbReference>
<proteinExistence type="predicted"/>
<keyword evidence="3" id="KW-1185">Reference proteome</keyword>
<dbReference type="Gene3D" id="3.30.420.10">
    <property type="entry name" value="Ribonuclease H-like superfamily/Ribonuclease H"/>
    <property type="match status" value="1"/>
</dbReference>
<evidence type="ECO:0000313" key="2">
    <source>
        <dbReference type="EMBL" id="RJF95851.1"/>
    </source>
</evidence>
<organism evidence="2 3">
    <name type="scientific">Noviherbaspirillum saxi</name>
    <dbReference type="NCBI Taxonomy" id="2320863"/>
    <lineage>
        <taxon>Bacteria</taxon>
        <taxon>Pseudomonadati</taxon>
        <taxon>Pseudomonadota</taxon>
        <taxon>Betaproteobacteria</taxon>
        <taxon>Burkholderiales</taxon>
        <taxon>Oxalobacteraceae</taxon>
        <taxon>Noviherbaspirillum</taxon>
    </lineage>
</organism>
<name>A0A3A3FMA0_9BURK</name>
<dbReference type="PANTHER" id="PTHR46564:SF1">
    <property type="entry name" value="TRANSPOSASE"/>
    <property type="match status" value="1"/>
</dbReference>
<dbReference type="PANTHER" id="PTHR46564">
    <property type="entry name" value="TRANSPOSASE"/>
    <property type="match status" value="1"/>
</dbReference>
<dbReference type="AlphaFoldDB" id="A0A3A3FMA0"/>
<gene>
    <name evidence="2" type="ORF">D3871_21015</name>
</gene>
<dbReference type="GO" id="GO:0003676">
    <property type="term" value="F:nucleic acid binding"/>
    <property type="evidence" value="ECO:0007669"/>
    <property type="project" value="InterPro"/>
</dbReference>
<dbReference type="OrthoDB" id="9772604at2"/>
<dbReference type="Pfam" id="PF13358">
    <property type="entry name" value="DDE_3"/>
    <property type="match status" value="1"/>
</dbReference>
<feature type="domain" description="Tc1-like transposase DDE" evidence="1">
    <location>
        <begin position="6"/>
        <end position="119"/>
    </location>
</feature>
<sequence>MPPTWGRSLKGTRCLGLAPHGHWHTTTYVCALRTCGLAAPCVFDGPINSNAFCTCVQQVLVLVLRPGDIVVMDNLGSHKVAGIAAAIEAAGEQVRYLPPCSPDYNPIEQVTLLRKSAARRWMPFGLSSAICSINSMPPNVNDTFVILAMASQAQSALDPTRPRFRN</sequence>
<evidence type="ECO:0000259" key="1">
    <source>
        <dbReference type="Pfam" id="PF13358"/>
    </source>
</evidence>
<accession>A0A3A3FMA0</accession>
<comment type="caution">
    <text evidence="2">The sequence shown here is derived from an EMBL/GenBank/DDBJ whole genome shotgun (WGS) entry which is preliminary data.</text>
</comment>
<protein>
    <submittedName>
        <fullName evidence="2">Transposase</fullName>
    </submittedName>
</protein>
<dbReference type="InterPro" id="IPR038717">
    <property type="entry name" value="Tc1-like_DDE_dom"/>
</dbReference>
<evidence type="ECO:0000313" key="3">
    <source>
        <dbReference type="Proteomes" id="UP000265955"/>
    </source>
</evidence>
<dbReference type="EMBL" id="QYUO01000002">
    <property type="protein sequence ID" value="RJF95851.1"/>
    <property type="molecule type" value="Genomic_DNA"/>
</dbReference>
<dbReference type="Proteomes" id="UP000265955">
    <property type="component" value="Unassembled WGS sequence"/>
</dbReference>